<protein>
    <submittedName>
        <fullName evidence="2">Uncharacterized protein</fullName>
    </submittedName>
</protein>
<reference evidence="2" key="1">
    <citation type="submission" date="2020-03" db="EMBL/GenBank/DDBJ databases">
        <title>Studies in the Genomics of Life Span.</title>
        <authorList>
            <person name="Glass D."/>
        </authorList>
    </citation>
    <scope>NUCLEOTIDE SEQUENCE</scope>
    <source>
        <strain evidence="2">LTLLF</strain>
        <tissue evidence="2">Muscle</tissue>
    </source>
</reference>
<evidence type="ECO:0000313" key="2">
    <source>
        <dbReference type="EMBL" id="KAH0512238.1"/>
    </source>
</evidence>
<keyword evidence="1" id="KW-1133">Transmembrane helix</keyword>
<name>A0A8J6GM46_MICOH</name>
<dbReference type="Proteomes" id="UP000710432">
    <property type="component" value="Unassembled WGS sequence"/>
</dbReference>
<dbReference type="Gene3D" id="1.20.140.150">
    <property type="match status" value="1"/>
</dbReference>
<evidence type="ECO:0000313" key="3">
    <source>
        <dbReference type="Proteomes" id="UP000710432"/>
    </source>
</evidence>
<dbReference type="AlphaFoldDB" id="A0A8J6GM46"/>
<keyword evidence="1" id="KW-0812">Transmembrane</keyword>
<proteinExistence type="predicted"/>
<keyword evidence="1" id="KW-0472">Membrane</keyword>
<dbReference type="EMBL" id="JAATJU010022041">
    <property type="protein sequence ID" value="KAH0512238.1"/>
    <property type="molecule type" value="Genomic_DNA"/>
</dbReference>
<feature type="transmembrane region" description="Helical" evidence="1">
    <location>
        <begin position="134"/>
        <end position="154"/>
    </location>
</feature>
<feature type="transmembrane region" description="Helical" evidence="1">
    <location>
        <begin position="76"/>
        <end position="101"/>
    </location>
</feature>
<gene>
    <name evidence="2" type="ORF">LTLLF_146410</name>
</gene>
<feature type="transmembrane region" description="Helical" evidence="1">
    <location>
        <begin position="51"/>
        <end position="69"/>
    </location>
</feature>
<comment type="caution">
    <text evidence="2">The sequence shown here is derived from an EMBL/GenBank/DDBJ whole genome shotgun (WGS) entry which is preliminary data.</text>
</comment>
<evidence type="ECO:0000256" key="1">
    <source>
        <dbReference type="SAM" id="Phobius"/>
    </source>
</evidence>
<accession>A0A8J6GM46</accession>
<organism evidence="2 3">
    <name type="scientific">Microtus ochrogaster</name>
    <name type="common">Prairie vole</name>
    <dbReference type="NCBI Taxonomy" id="79684"/>
    <lineage>
        <taxon>Eukaryota</taxon>
        <taxon>Metazoa</taxon>
        <taxon>Chordata</taxon>
        <taxon>Craniata</taxon>
        <taxon>Vertebrata</taxon>
        <taxon>Euteleostomi</taxon>
        <taxon>Mammalia</taxon>
        <taxon>Eutheria</taxon>
        <taxon>Euarchontoglires</taxon>
        <taxon>Glires</taxon>
        <taxon>Rodentia</taxon>
        <taxon>Myomorpha</taxon>
        <taxon>Muroidea</taxon>
        <taxon>Cricetidae</taxon>
        <taxon>Arvicolinae</taxon>
        <taxon>Microtus</taxon>
    </lineage>
</organism>
<sequence>MYIGLWEAYYYQEVNKSGLITRVPVHSAMNSNWTISIEIEYARGLMLLSNFMQPIVLIFTAVAIMVCWIRAPYPDFMILCYNTSVLFLIFNIICTVLAVSWNHLVDVYGESTLNFPPTFPVGKDDLIRKQRTHVFPLGMLTAVLSVISIIALFHEMWSIKPKTRVKSRVSSINHCLRN</sequence>